<dbReference type="PROSITE" id="PS51450">
    <property type="entry name" value="LRR"/>
    <property type="match status" value="1"/>
</dbReference>
<feature type="non-terminal residue" evidence="14">
    <location>
        <position position="1"/>
    </location>
</feature>
<keyword evidence="7" id="KW-0677">Repeat</keyword>
<keyword evidence="9" id="KW-0406">Ion transport</keyword>
<keyword evidence="11" id="KW-1015">Disulfide bond</keyword>
<keyword evidence="3" id="KW-1003">Cell membrane</keyword>
<comment type="subcellular location">
    <subcellularLocation>
        <location evidence="1">Cell membrane</location>
        <topology evidence="1">Single-pass membrane protein</topology>
    </subcellularLocation>
</comment>
<evidence type="ECO:0000256" key="10">
    <source>
        <dbReference type="ARBA" id="ARBA00023136"/>
    </source>
</evidence>
<evidence type="ECO:0000256" key="5">
    <source>
        <dbReference type="ARBA" id="ARBA00022692"/>
    </source>
</evidence>
<dbReference type="InterPro" id="IPR001611">
    <property type="entry name" value="Leu-rich_rpt"/>
</dbReference>
<protein>
    <submittedName>
        <fullName evidence="14">PXDN protein</fullName>
    </submittedName>
</protein>
<organism evidence="14 15">
    <name type="scientific">Acromyrmex insinuator</name>
    <dbReference type="NCBI Taxonomy" id="230686"/>
    <lineage>
        <taxon>Eukaryota</taxon>
        <taxon>Metazoa</taxon>
        <taxon>Ecdysozoa</taxon>
        <taxon>Arthropoda</taxon>
        <taxon>Hexapoda</taxon>
        <taxon>Insecta</taxon>
        <taxon>Pterygota</taxon>
        <taxon>Neoptera</taxon>
        <taxon>Endopterygota</taxon>
        <taxon>Hymenoptera</taxon>
        <taxon>Apocrita</taxon>
        <taxon>Aculeata</taxon>
        <taxon>Formicoidea</taxon>
        <taxon>Formicidae</taxon>
        <taxon>Myrmicinae</taxon>
        <taxon>Acromyrmex</taxon>
    </lineage>
</organism>
<accession>A0A836JQ70</accession>
<dbReference type="InterPro" id="IPR051432">
    <property type="entry name" value="KCNMA1_auxiliary"/>
</dbReference>
<keyword evidence="15" id="KW-1185">Reference proteome</keyword>
<dbReference type="InterPro" id="IPR032675">
    <property type="entry name" value="LRR_dom_sf"/>
</dbReference>
<keyword evidence="5 13" id="KW-0812">Transmembrane</keyword>
<dbReference type="EMBL" id="JAANHZ010000122">
    <property type="protein sequence ID" value="KAG5315446.1"/>
    <property type="molecule type" value="Genomic_DNA"/>
</dbReference>
<evidence type="ECO:0000256" key="9">
    <source>
        <dbReference type="ARBA" id="ARBA00023065"/>
    </source>
</evidence>
<dbReference type="PANTHER" id="PTHR46473:SF10">
    <property type="entry name" value="LD45603P-RELATED"/>
    <property type="match status" value="1"/>
</dbReference>
<comment type="caution">
    <text evidence="14">The sequence shown here is derived from an EMBL/GenBank/DDBJ whole genome shotgun (WGS) entry which is preliminary data.</text>
</comment>
<keyword evidence="2" id="KW-0813">Transport</keyword>
<evidence type="ECO:0000256" key="13">
    <source>
        <dbReference type="SAM" id="Phobius"/>
    </source>
</evidence>
<gene>
    <name evidence="14" type="primary">Pxdn_0</name>
    <name evidence="14" type="ORF">G6Z75_0006370</name>
</gene>
<dbReference type="SUPFAM" id="SSF52058">
    <property type="entry name" value="L domain-like"/>
    <property type="match status" value="1"/>
</dbReference>
<evidence type="ECO:0000256" key="8">
    <source>
        <dbReference type="ARBA" id="ARBA00022989"/>
    </source>
</evidence>
<evidence type="ECO:0000256" key="7">
    <source>
        <dbReference type="ARBA" id="ARBA00022737"/>
    </source>
</evidence>
<evidence type="ECO:0000256" key="2">
    <source>
        <dbReference type="ARBA" id="ARBA00022448"/>
    </source>
</evidence>
<keyword evidence="10 13" id="KW-0472">Membrane</keyword>
<proteinExistence type="predicted"/>
<reference evidence="14" key="1">
    <citation type="submission" date="2020-02" db="EMBL/GenBank/DDBJ databases">
        <title>Relaxed selection underlies rapid genomic changes in the transitions from sociality to social parasitism in ants.</title>
        <authorList>
            <person name="Bi X."/>
        </authorList>
    </citation>
    <scope>NUCLEOTIDE SEQUENCE</scope>
    <source>
        <strain evidence="14">BGI-DK2013a</strain>
        <tissue evidence="14">Whole body</tissue>
    </source>
</reference>
<name>A0A836JQ70_9HYME</name>
<keyword evidence="8 13" id="KW-1133">Transmembrane helix</keyword>
<evidence type="ECO:0000256" key="3">
    <source>
        <dbReference type="ARBA" id="ARBA00022475"/>
    </source>
</evidence>
<dbReference type="Proteomes" id="UP000667349">
    <property type="component" value="Unassembled WGS sequence"/>
</dbReference>
<evidence type="ECO:0000313" key="15">
    <source>
        <dbReference type="Proteomes" id="UP000667349"/>
    </source>
</evidence>
<feature type="non-terminal residue" evidence="14">
    <location>
        <position position="336"/>
    </location>
</feature>
<dbReference type="Pfam" id="PF13855">
    <property type="entry name" value="LRR_8"/>
    <property type="match status" value="1"/>
</dbReference>
<evidence type="ECO:0000256" key="11">
    <source>
        <dbReference type="ARBA" id="ARBA00023157"/>
    </source>
</evidence>
<keyword evidence="4" id="KW-0433">Leucine-rich repeat</keyword>
<evidence type="ECO:0000313" key="14">
    <source>
        <dbReference type="EMBL" id="KAG5315446.1"/>
    </source>
</evidence>
<feature type="transmembrane region" description="Helical" evidence="13">
    <location>
        <begin position="32"/>
        <end position="56"/>
    </location>
</feature>
<dbReference type="PANTHER" id="PTHR46473">
    <property type="entry name" value="GH08155P"/>
    <property type="match status" value="1"/>
</dbReference>
<dbReference type="GO" id="GO:0034220">
    <property type="term" value="P:monoatomic ion transmembrane transport"/>
    <property type="evidence" value="ECO:0007669"/>
    <property type="project" value="UniProtKB-KW"/>
</dbReference>
<dbReference type="Gene3D" id="3.80.10.10">
    <property type="entry name" value="Ribonuclease Inhibitor"/>
    <property type="match status" value="1"/>
</dbReference>
<dbReference type="GO" id="GO:0005886">
    <property type="term" value="C:plasma membrane"/>
    <property type="evidence" value="ECO:0007669"/>
    <property type="project" value="UniProtKB-SubCell"/>
</dbReference>
<evidence type="ECO:0000256" key="4">
    <source>
        <dbReference type="ARBA" id="ARBA00022614"/>
    </source>
</evidence>
<keyword evidence="12" id="KW-0407">Ion channel</keyword>
<evidence type="ECO:0000256" key="6">
    <source>
        <dbReference type="ARBA" id="ARBA00022729"/>
    </source>
</evidence>
<dbReference type="SMART" id="SM00369">
    <property type="entry name" value="LRR_TYP"/>
    <property type="match status" value="5"/>
</dbReference>
<evidence type="ECO:0000256" key="12">
    <source>
        <dbReference type="ARBA" id="ARBA00023303"/>
    </source>
</evidence>
<sequence length="336" mass="38434">IEELLTYSVSVLNEQSVVQSFMGKIRFKMCRVLLLILVCVFVFIDAAITACITSRYEDGFGERLKCSNVTLSTALLFGGSIVDDIMIFQSRIESIPDRSFLKYSKNLLSLNMHDCGIREISDYAFDGLKKLKKLSLPYNYITSIKDQWFVDLTSLQRLDLSYNLITSIEPTVFEKLRGLKWLDVKQNRLTCLKPTQLVPMASLEQFRFSGNPLTFQCRGTLTLWLQDLGINYKTDQREEENWLDNILWLCASDDVKTADSEVFMKECVVLNLFNQLRTGLTTAESFPLSIPQECIDARHELTKCVAADRKHGREVITNGHVVRKLLGQLQELKSIV</sequence>
<evidence type="ECO:0000256" key="1">
    <source>
        <dbReference type="ARBA" id="ARBA00004162"/>
    </source>
</evidence>
<dbReference type="InterPro" id="IPR003591">
    <property type="entry name" value="Leu-rich_rpt_typical-subtyp"/>
</dbReference>
<keyword evidence="6" id="KW-0732">Signal</keyword>
<dbReference type="AlphaFoldDB" id="A0A836JQ70"/>